<evidence type="ECO:0000259" key="11">
    <source>
        <dbReference type="Pfam" id="PF26002"/>
    </source>
</evidence>
<dbReference type="InterPro" id="IPR058982">
    <property type="entry name" value="Beta-barrel_AprE"/>
</dbReference>
<dbReference type="OrthoDB" id="9810980at2"/>
<feature type="domain" description="AprE-like beta-barrel" evidence="11">
    <location>
        <begin position="323"/>
        <end position="410"/>
    </location>
</feature>
<evidence type="ECO:0000256" key="4">
    <source>
        <dbReference type="ARBA" id="ARBA00022475"/>
    </source>
</evidence>
<keyword evidence="4 9" id="KW-1003">Cell membrane</keyword>
<dbReference type="RefSeq" id="WP_086438117.1">
    <property type="nucleotide sequence ID" value="NZ_FXWG01000003.1"/>
</dbReference>
<protein>
    <recommendedName>
        <fullName evidence="9">Membrane fusion protein (MFP) family protein</fullName>
    </recommendedName>
</protein>
<keyword evidence="8 9" id="KW-0472">Membrane</keyword>
<organism evidence="12 13">
    <name type="scientific">Altererythrobacter xiamenensis</name>
    <dbReference type="NCBI Taxonomy" id="1316679"/>
    <lineage>
        <taxon>Bacteria</taxon>
        <taxon>Pseudomonadati</taxon>
        <taxon>Pseudomonadota</taxon>
        <taxon>Alphaproteobacteria</taxon>
        <taxon>Sphingomonadales</taxon>
        <taxon>Erythrobacteraceae</taxon>
        <taxon>Altererythrobacter</taxon>
    </lineage>
</organism>
<evidence type="ECO:0000256" key="7">
    <source>
        <dbReference type="ARBA" id="ARBA00022989"/>
    </source>
</evidence>
<evidence type="ECO:0000256" key="8">
    <source>
        <dbReference type="ARBA" id="ARBA00023136"/>
    </source>
</evidence>
<comment type="subcellular location">
    <subcellularLocation>
        <location evidence="1 9">Cell inner membrane</location>
        <topology evidence="1 9">Single-pass membrane protein</topology>
    </subcellularLocation>
</comment>
<evidence type="ECO:0000256" key="1">
    <source>
        <dbReference type="ARBA" id="ARBA00004377"/>
    </source>
</evidence>
<dbReference type="EMBL" id="FXWG01000003">
    <property type="protein sequence ID" value="SMQ73396.1"/>
    <property type="molecule type" value="Genomic_DNA"/>
</dbReference>
<dbReference type="Gene3D" id="2.40.50.100">
    <property type="match status" value="1"/>
</dbReference>
<keyword evidence="6 9" id="KW-0812">Transmembrane</keyword>
<evidence type="ECO:0000256" key="2">
    <source>
        <dbReference type="ARBA" id="ARBA00009477"/>
    </source>
</evidence>
<evidence type="ECO:0000259" key="10">
    <source>
        <dbReference type="Pfam" id="PF25994"/>
    </source>
</evidence>
<dbReference type="PANTHER" id="PTHR30386">
    <property type="entry name" value="MEMBRANE FUSION SUBUNIT OF EMRAB-TOLC MULTIDRUG EFFLUX PUMP"/>
    <property type="match status" value="1"/>
</dbReference>
<dbReference type="Pfam" id="PF25994">
    <property type="entry name" value="HH_AprE"/>
    <property type="match status" value="1"/>
</dbReference>
<dbReference type="SUPFAM" id="SSF111369">
    <property type="entry name" value="HlyD-like secretion proteins"/>
    <property type="match status" value="1"/>
</dbReference>
<dbReference type="Proteomes" id="UP000194420">
    <property type="component" value="Unassembled WGS sequence"/>
</dbReference>
<sequence length="435" mass="46186">MGRLLDLLKGDDASIEEQELTASKSANLILWAIIAFVIAIFAWAALTEIDRSVRGLGNVVPSSKLQVVSNLEGGVVEEILVKAGQPVRKGDVIVRLSPTMTSAAYGSSTAEVSALQAKIARLDAEVRGVAPAYGEVSPGQVAIERSLHSARMAELQSANAAGAARVSQAQRAVTEAQSLLDARRSTLAALKEELEMIRPLVATKVIPRVDLIKTENDVMVAQKEVDSAVAAVARARSGVAEAQAQAAQSRSDWLTQTASELSMAQAQLSAKQLELPALSDRVDRTVIRSPVTGLVNRVLVTTVGGSVSAGSPVAEIVPSKDALYVEAMIRPQDIANVGLGQRANVEITAYNRAIYGTLDGIVTSISPDAMQNEQTGESFYTVEIQTNDQLFGKDGTPLKIGPGMIANVNLLGEKRSILSYIFTPITRLSETAFRD</sequence>
<dbReference type="InterPro" id="IPR050739">
    <property type="entry name" value="MFP"/>
</dbReference>
<dbReference type="PRINTS" id="PR01490">
    <property type="entry name" value="RTXTOXIND"/>
</dbReference>
<keyword evidence="3 9" id="KW-0813">Transport</keyword>
<dbReference type="GO" id="GO:0005886">
    <property type="term" value="C:plasma membrane"/>
    <property type="evidence" value="ECO:0007669"/>
    <property type="project" value="UniProtKB-SubCell"/>
</dbReference>
<accession>A0A1Y6FG66</accession>
<dbReference type="InterPro" id="IPR058781">
    <property type="entry name" value="HH_AprE-like"/>
</dbReference>
<keyword evidence="13" id="KW-1185">Reference proteome</keyword>
<evidence type="ECO:0000256" key="3">
    <source>
        <dbReference type="ARBA" id="ARBA00022448"/>
    </source>
</evidence>
<proteinExistence type="inferred from homology"/>
<keyword evidence="7 9" id="KW-1133">Transmembrane helix</keyword>
<evidence type="ECO:0000256" key="5">
    <source>
        <dbReference type="ARBA" id="ARBA00022519"/>
    </source>
</evidence>
<dbReference type="Gene3D" id="2.40.30.170">
    <property type="match status" value="1"/>
</dbReference>
<evidence type="ECO:0000313" key="12">
    <source>
        <dbReference type="EMBL" id="SMQ73396.1"/>
    </source>
</evidence>
<evidence type="ECO:0000313" key="13">
    <source>
        <dbReference type="Proteomes" id="UP000194420"/>
    </source>
</evidence>
<dbReference type="AlphaFoldDB" id="A0A1Y6FG66"/>
<dbReference type="Pfam" id="PF26002">
    <property type="entry name" value="Beta-barrel_AprE"/>
    <property type="match status" value="1"/>
</dbReference>
<gene>
    <name evidence="12" type="ORF">SAMN06297468_2185</name>
</gene>
<comment type="similarity">
    <text evidence="2 9">Belongs to the membrane fusion protein (MFP) (TC 8.A.1) family.</text>
</comment>
<keyword evidence="5 9" id="KW-0997">Cell inner membrane</keyword>
<dbReference type="PANTHER" id="PTHR30386:SF26">
    <property type="entry name" value="TRANSPORT PROTEIN COMB"/>
    <property type="match status" value="1"/>
</dbReference>
<reference evidence="13" key="1">
    <citation type="submission" date="2017-04" db="EMBL/GenBank/DDBJ databases">
        <authorList>
            <person name="Varghese N."/>
            <person name="Submissions S."/>
        </authorList>
    </citation>
    <scope>NUCLEOTIDE SEQUENCE [LARGE SCALE GENOMIC DNA]</scope>
</reference>
<dbReference type="NCBIfam" id="TIGR01843">
    <property type="entry name" value="type_I_hlyD"/>
    <property type="match status" value="1"/>
</dbReference>
<feature type="transmembrane region" description="Helical" evidence="9">
    <location>
        <begin position="28"/>
        <end position="46"/>
    </location>
</feature>
<evidence type="ECO:0000256" key="9">
    <source>
        <dbReference type="RuleBase" id="RU365093"/>
    </source>
</evidence>
<dbReference type="GO" id="GO:0015031">
    <property type="term" value="P:protein transport"/>
    <property type="evidence" value="ECO:0007669"/>
    <property type="project" value="InterPro"/>
</dbReference>
<evidence type="ECO:0000256" key="6">
    <source>
        <dbReference type="ARBA" id="ARBA00022692"/>
    </source>
</evidence>
<dbReference type="InterPro" id="IPR010129">
    <property type="entry name" value="T1SS_HlyD"/>
</dbReference>
<feature type="domain" description="AprE-like long alpha-helical hairpin" evidence="10">
    <location>
        <begin position="102"/>
        <end position="281"/>
    </location>
</feature>
<name>A0A1Y6FG66_9SPHN</name>